<dbReference type="InterPro" id="IPR005149">
    <property type="entry name" value="Tscrpt_reg_PadR_N"/>
</dbReference>
<sequence length="114" mass="12956">MDYKQEPLTPAVFYILLALSVKERHGYDIMKQVEADSHGNVKMGPGTLYGSIKRMLEAGLITEVNDLEDSRRKFYRLTKKGQKHLSAEIKRYSEVVNLAKNRKLLGIGNLDFGV</sequence>
<dbReference type="EMBL" id="LBXL01000024">
    <property type="protein sequence ID" value="KKR29735.1"/>
    <property type="molecule type" value="Genomic_DNA"/>
</dbReference>
<dbReference type="Proteomes" id="UP000034793">
    <property type="component" value="Unassembled WGS sequence"/>
</dbReference>
<dbReference type="PANTHER" id="PTHR33169:SF13">
    <property type="entry name" value="PADR-FAMILY TRANSCRIPTIONAL REGULATOR"/>
    <property type="match status" value="1"/>
</dbReference>
<name>A0A0G0S4V6_9BACT</name>
<evidence type="ECO:0000313" key="2">
    <source>
        <dbReference type="EMBL" id="KKR29735.1"/>
    </source>
</evidence>
<protein>
    <submittedName>
        <fullName evidence="2">Transcriptional regulator, PadR-like protein family</fullName>
    </submittedName>
</protein>
<evidence type="ECO:0000313" key="3">
    <source>
        <dbReference type="Proteomes" id="UP000034793"/>
    </source>
</evidence>
<feature type="domain" description="Transcription regulator PadR N-terminal" evidence="1">
    <location>
        <begin position="15"/>
        <end position="86"/>
    </location>
</feature>
<dbReference type="Gene3D" id="1.10.10.10">
    <property type="entry name" value="Winged helix-like DNA-binding domain superfamily/Winged helix DNA-binding domain"/>
    <property type="match status" value="1"/>
</dbReference>
<dbReference type="InterPro" id="IPR036388">
    <property type="entry name" value="WH-like_DNA-bd_sf"/>
</dbReference>
<dbReference type="AlphaFoldDB" id="A0A0G0S4V6"/>
<dbReference type="SUPFAM" id="SSF46785">
    <property type="entry name" value="Winged helix' DNA-binding domain"/>
    <property type="match status" value="1"/>
</dbReference>
<comment type="caution">
    <text evidence="2">The sequence shown here is derived from an EMBL/GenBank/DDBJ whole genome shotgun (WGS) entry which is preliminary data.</text>
</comment>
<dbReference type="PATRIC" id="fig|1618552.3.peg.690"/>
<dbReference type="Pfam" id="PF03551">
    <property type="entry name" value="PadR"/>
    <property type="match status" value="1"/>
</dbReference>
<reference evidence="2 3" key="1">
    <citation type="journal article" date="2015" name="Nature">
        <title>rRNA introns, odd ribosomes, and small enigmatic genomes across a large radiation of phyla.</title>
        <authorList>
            <person name="Brown C.T."/>
            <person name="Hug L.A."/>
            <person name="Thomas B.C."/>
            <person name="Sharon I."/>
            <person name="Castelle C.J."/>
            <person name="Singh A."/>
            <person name="Wilkins M.J."/>
            <person name="Williams K.H."/>
            <person name="Banfield J.F."/>
        </authorList>
    </citation>
    <scope>NUCLEOTIDE SEQUENCE [LARGE SCALE GENOMIC DNA]</scope>
</reference>
<gene>
    <name evidence="2" type="ORF">UT61_C0024G0002</name>
</gene>
<dbReference type="InterPro" id="IPR052509">
    <property type="entry name" value="Metal_resp_DNA-bind_regulator"/>
</dbReference>
<organism evidence="2 3">
    <name type="scientific">Candidatus Woesebacteria bacterium GW2011_GWA1_39_8</name>
    <dbReference type="NCBI Taxonomy" id="1618552"/>
    <lineage>
        <taxon>Bacteria</taxon>
        <taxon>Candidatus Woeseibacteriota</taxon>
    </lineage>
</organism>
<proteinExistence type="predicted"/>
<dbReference type="InterPro" id="IPR036390">
    <property type="entry name" value="WH_DNA-bd_sf"/>
</dbReference>
<dbReference type="PANTHER" id="PTHR33169">
    <property type="entry name" value="PADR-FAMILY TRANSCRIPTIONAL REGULATOR"/>
    <property type="match status" value="1"/>
</dbReference>
<accession>A0A0G0S4V6</accession>
<evidence type="ECO:0000259" key="1">
    <source>
        <dbReference type="Pfam" id="PF03551"/>
    </source>
</evidence>